<dbReference type="CDD" id="cd01347">
    <property type="entry name" value="ligand_gated_channel"/>
    <property type="match status" value="1"/>
</dbReference>
<reference evidence="12 13" key="1">
    <citation type="journal article" date="2018" name="Syst. Appl. Microbiol.">
        <title>Ereboglobus luteus gen. nov. sp. nov. from cockroach guts, and new insights into the oxygen relationship of the genera Opitutus and Didymococcus (Verrucomicrobia: Opitutaceae).</title>
        <authorList>
            <person name="Tegtmeier D."/>
            <person name="Belitz A."/>
            <person name="Radek R."/>
            <person name="Heimerl T."/>
            <person name="Brune A."/>
        </authorList>
    </citation>
    <scope>NUCLEOTIDE SEQUENCE [LARGE SCALE GENOMIC DNA]</scope>
    <source>
        <strain evidence="12 13">Ho45</strain>
    </source>
</reference>
<evidence type="ECO:0000259" key="10">
    <source>
        <dbReference type="Pfam" id="PF00593"/>
    </source>
</evidence>
<dbReference type="InterPro" id="IPR000531">
    <property type="entry name" value="Beta-barrel_TonB"/>
</dbReference>
<keyword evidence="4 8" id="KW-0812">Transmembrane</keyword>
<name>A0A2U8E3H5_9BACT</name>
<comment type="subcellular location">
    <subcellularLocation>
        <location evidence="1 8">Cell outer membrane</location>
        <topology evidence="1 8">Multi-pass membrane protein</topology>
    </subcellularLocation>
</comment>
<evidence type="ECO:0000256" key="7">
    <source>
        <dbReference type="ARBA" id="ARBA00023237"/>
    </source>
</evidence>
<dbReference type="GO" id="GO:0044718">
    <property type="term" value="P:siderophore transmembrane transport"/>
    <property type="evidence" value="ECO:0007669"/>
    <property type="project" value="TreeGrafter"/>
</dbReference>
<keyword evidence="7 8" id="KW-0998">Cell outer membrane</keyword>
<dbReference type="SUPFAM" id="SSF56935">
    <property type="entry name" value="Porins"/>
    <property type="match status" value="1"/>
</dbReference>
<dbReference type="Proteomes" id="UP000244896">
    <property type="component" value="Chromosome"/>
</dbReference>
<dbReference type="GO" id="GO:0015344">
    <property type="term" value="F:siderophore uptake transmembrane transporter activity"/>
    <property type="evidence" value="ECO:0007669"/>
    <property type="project" value="TreeGrafter"/>
</dbReference>
<evidence type="ECO:0000259" key="11">
    <source>
        <dbReference type="Pfam" id="PF07715"/>
    </source>
</evidence>
<dbReference type="EMBL" id="CP023004">
    <property type="protein sequence ID" value="AWI09360.1"/>
    <property type="molecule type" value="Genomic_DNA"/>
</dbReference>
<dbReference type="Gene3D" id="2.170.130.10">
    <property type="entry name" value="TonB-dependent receptor, plug domain"/>
    <property type="match status" value="1"/>
</dbReference>
<evidence type="ECO:0000256" key="5">
    <source>
        <dbReference type="ARBA" id="ARBA00023077"/>
    </source>
</evidence>
<keyword evidence="5 9" id="KW-0798">TonB box</keyword>
<evidence type="ECO:0000256" key="2">
    <source>
        <dbReference type="ARBA" id="ARBA00022448"/>
    </source>
</evidence>
<evidence type="ECO:0000256" key="3">
    <source>
        <dbReference type="ARBA" id="ARBA00022452"/>
    </source>
</evidence>
<dbReference type="GO" id="GO:0009279">
    <property type="term" value="C:cell outer membrane"/>
    <property type="evidence" value="ECO:0007669"/>
    <property type="project" value="UniProtKB-SubCell"/>
</dbReference>
<dbReference type="Pfam" id="PF07715">
    <property type="entry name" value="Plug"/>
    <property type="match status" value="1"/>
</dbReference>
<keyword evidence="6 8" id="KW-0472">Membrane</keyword>
<evidence type="ECO:0008006" key="14">
    <source>
        <dbReference type="Google" id="ProtNLM"/>
    </source>
</evidence>
<dbReference type="KEGG" id="elut:CKA38_08990"/>
<dbReference type="PANTHER" id="PTHR30069">
    <property type="entry name" value="TONB-DEPENDENT OUTER MEMBRANE RECEPTOR"/>
    <property type="match status" value="1"/>
</dbReference>
<evidence type="ECO:0000313" key="13">
    <source>
        <dbReference type="Proteomes" id="UP000244896"/>
    </source>
</evidence>
<dbReference type="PANTHER" id="PTHR30069:SF57">
    <property type="entry name" value="TONB-DEPENDENT RECEPTOR"/>
    <property type="match status" value="1"/>
</dbReference>
<dbReference type="InterPro" id="IPR012910">
    <property type="entry name" value="Plug_dom"/>
</dbReference>
<dbReference type="InterPro" id="IPR037066">
    <property type="entry name" value="Plug_dom_sf"/>
</dbReference>
<dbReference type="InterPro" id="IPR039426">
    <property type="entry name" value="TonB-dep_rcpt-like"/>
</dbReference>
<dbReference type="Gene3D" id="2.40.170.20">
    <property type="entry name" value="TonB-dependent receptor, beta-barrel domain"/>
    <property type="match status" value="1"/>
</dbReference>
<evidence type="ECO:0000313" key="12">
    <source>
        <dbReference type="EMBL" id="AWI09360.1"/>
    </source>
</evidence>
<evidence type="ECO:0000256" key="6">
    <source>
        <dbReference type="ARBA" id="ARBA00023136"/>
    </source>
</evidence>
<dbReference type="Pfam" id="PF00593">
    <property type="entry name" value="TonB_dep_Rec_b-barrel"/>
    <property type="match status" value="1"/>
</dbReference>
<evidence type="ECO:0000256" key="1">
    <source>
        <dbReference type="ARBA" id="ARBA00004571"/>
    </source>
</evidence>
<dbReference type="OrthoDB" id="9795928at2"/>
<feature type="domain" description="TonB-dependent receptor plug" evidence="11">
    <location>
        <begin position="51"/>
        <end position="155"/>
    </location>
</feature>
<dbReference type="PROSITE" id="PS52016">
    <property type="entry name" value="TONB_DEPENDENT_REC_3"/>
    <property type="match status" value="1"/>
</dbReference>
<gene>
    <name evidence="12" type="ORF">CKA38_08990</name>
</gene>
<proteinExistence type="inferred from homology"/>
<keyword evidence="2 8" id="KW-0813">Transport</keyword>
<comment type="similarity">
    <text evidence="8 9">Belongs to the TonB-dependent receptor family.</text>
</comment>
<feature type="domain" description="TonB-dependent receptor-like beta-barrel" evidence="10">
    <location>
        <begin position="279"/>
        <end position="682"/>
    </location>
</feature>
<keyword evidence="3 8" id="KW-1134">Transmembrane beta strand</keyword>
<evidence type="ECO:0000256" key="4">
    <source>
        <dbReference type="ARBA" id="ARBA00022692"/>
    </source>
</evidence>
<evidence type="ECO:0000256" key="9">
    <source>
        <dbReference type="RuleBase" id="RU003357"/>
    </source>
</evidence>
<evidence type="ECO:0000256" key="8">
    <source>
        <dbReference type="PROSITE-ProRule" id="PRU01360"/>
    </source>
</evidence>
<sequence>MKSKIAQIISVTFIITNCYVANGAPHSDDEVINLDRMSVTTGTRTERLASDAPVKTEFFLASEIKAHGGVTLADSLRLIPSARFESNCSNCGLNEIQLLGLSTDYTAILFDGAPLYSGLAKVYGADLFPTIFIDRIEIVKGSSSVLYGPEAVAGVVNLITTMPTHNHTSALLSYSNLKNDADEWKFTFKSSWLDRSEKLALTVYGLWENRDGLDLTTDGFTELPEFENKVVGLQFHYRPDEDKLLKASYQYIDQSHRGGDRLDLPEEQARVAESLAHKIHMINLQWEQQLTPALSYSLRGSYLRLQRDAFYGARADAEFGAFDEAGGFADPDNPTPAEEAALDVFAADPANQSAIDAVAHRIWSDTRNQVVFLDAQVTQKLGAHELVYGAQYRYEKLKEHRPNDPAIADTTDDFATYGFFAQDIWTIRPGLELVPGVRVDRHDNVGGAIFSPRVALRYQPRNALTLRASYSAGFNAPGAYNEDLHIGVSSGGAIFLRNSPDLEEERSDSFTLGADWLVPSLGKRLMLSSTVHYTFLHDTFDIDDSDVNGTGIWERVNGPDARVFVWENGFQWMVVPGLRLEGSISYIRARFDDPIFRVTGLTTREFVKRPEWTGKFSVTYDCGAGWQFVSLLNYTGSMLAVGEEADIHRRTPKFWEFDLNLSKTFRLSTHMDLKIGVGVRNLFDDRQDDLFDNGEDRDPTYFYGPVRPRTLFATAGIEF</sequence>
<protein>
    <recommendedName>
        <fullName evidence="14">TonB-dependent receptor</fullName>
    </recommendedName>
</protein>
<dbReference type="AlphaFoldDB" id="A0A2U8E3H5"/>
<dbReference type="InterPro" id="IPR036942">
    <property type="entry name" value="Beta-barrel_TonB_sf"/>
</dbReference>
<accession>A0A2U8E3H5</accession>
<keyword evidence="13" id="KW-1185">Reference proteome</keyword>
<organism evidence="12 13">
    <name type="scientific">Ereboglobus luteus</name>
    <dbReference type="NCBI Taxonomy" id="1796921"/>
    <lineage>
        <taxon>Bacteria</taxon>
        <taxon>Pseudomonadati</taxon>
        <taxon>Verrucomicrobiota</taxon>
        <taxon>Opitutia</taxon>
        <taxon>Opitutales</taxon>
        <taxon>Opitutaceae</taxon>
        <taxon>Ereboglobus</taxon>
    </lineage>
</organism>